<evidence type="ECO:0000313" key="2">
    <source>
        <dbReference type="EMBL" id="MBV4552313.1"/>
    </source>
</evidence>
<protein>
    <submittedName>
        <fullName evidence="1">Uncharacterized protein</fullName>
    </submittedName>
</protein>
<name>A0A923FM97_9PSED</name>
<sequence length="66" mass="7201">MPTKRGSEIQEGDLIYIGLGDRTGKVIDFRAHPRLADFNPGLTARVAVTDRGSITIVDQQPIRVPA</sequence>
<dbReference type="EMBL" id="JABWQX010000001">
    <property type="protein sequence ID" value="MBC3394858.1"/>
    <property type="molecule type" value="Genomic_DNA"/>
</dbReference>
<accession>A0A923FM97</accession>
<reference evidence="2" key="3">
    <citation type="submission" date="2021-06" db="EMBL/GenBank/DDBJ databases">
        <title>Updating the genus Pseudomonas: Description of 43 new species and partition of the Pseudomonas putida group.</title>
        <authorList>
            <person name="Girard L."/>
            <person name="Lood C."/>
            <person name="Vandamme P."/>
            <person name="Rokni-Zadeh H."/>
            <person name="Van Noort V."/>
            <person name="Hofte M."/>
            <person name="Lavigne R."/>
            <person name="De Mot R."/>
        </authorList>
    </citation>
    <scope>NUCLEOTIDE SEQUENCE</scope>
    <source>
        <strain evidence="2">SWRI102</strain>
    </source>
</reference>
<dbReference type="EMBL" id="JABWQX020000001">
    <property type="protein sequence ID" value="MBV4552313.1"/>
    <property type="molecule type" value="Genomic_DNA"/>
</dbReference>
<organism evidence="1">
    <name type="scientific">Pseudomonas marvdashtae</name>
    <dbReference type="NCBI Taxonomy" id="2745500"/>
    <lineage>
        <taxon>Bacteria</taxon>
        <taxon>Pseudomonadati</taxon>
        <taxon>Pseudomonadota</taxon>
        <taxon>Gammaproteobacteria</taxon>
        <taxon>Pseudomonadales</taxon>
        <taxon>Pseudomonadaceae</taxon>
        <taxon>Pseudomonas</taxon>
    </lineage>
</organism>
<proteinExistence type="predicted"/>
<comment type="caution">
    <text evidence="1">The sequence shown here is derived from an EMBL/GenBank/DDBJ whole genome shotgun (WGS) entry which is preliminary data.</text>
</comment>
<dbReference type="RefSeq" id="WP_186642893.1">
    <property type="nucleotide sequence ID" value="NZ_JABWQX020000001.1"/>
</dbReference>
<dbReference type="AlphaFoldDB" id="A0A923FM97"/>
<keyword evidence="3" id="KW-1185">Reference proteome</keyword>
<reference evidence="1 3" key="1">
    <citation type="journal article" date="2020" name="Microorganisms">
        <title>Reliable Identification of Environmental Pseudomonas Isolates Using the rpoD Gene.</title>
        <authorList>
            <consortium name="The Broad Institute Genome Sequencing Platform"/>
            <person name="Girard L."/>
            <person name="Lood C."/>
            <person name="Rokni-Zadeh H."/>
            <person name="van Noort V."/>
            <person name="Lavigne R."/>
            <person name="De Mot R."/>
        </authorList>
    </citation>
    <scope>NUCLEOTIDE SEQUENCE</scope>
    <source>
        <strain evidence="1 3">SWRI102</strain>
    </source>
</reference>
<gene>
    <name evidence="2" type="ORF">HU742_014300</name>
    <name evidence="1" type="ORF">HU742_06555</name>
</gene>
<evidence type="ECO:0000313" key="1">
    <source>
        <dbReference type="EMBL" id="MBC3394858.1"/>
    </source>
</evidence>
<reference evidence="1" key="2">
    <citation type="submission" date="2020-07" db="EMBL/GenBank/DDBJ databases">
        <authorList>
            <person name="Lood C."/>
            <person name="Girard L."/>
        </authorList>
    </citation>
    <scope>NUCLEOTIDE SEQUENCE</scope>
    <source>
        <strain evidence="1">SWRI102</strain>
    </source>
</reference>
<evidence type="ECO:0000313" key="3">
    <source>
        <dbReference type="Proteomes" id="UP000659438"/>
    </source>
</evidence>
<dbReference type="Proteomes" id="UP000659438">
    <property type="component" value="Unassembled WGS sequence"/>
</dbReference>